<proteinExistence type="predicted"/>
<evidence type="ECO:0000313" key="1">
    <source>
        <dbReference type="EMBL" id="QDV51567.1"/>
    </source>
</evidence>
<reference evidence="1 2" key="1">
    <citation type="submission" date="2019-03" db="EMBL/GenBank/DDBJ databases">
        <title>Deep-cultivation of Planctomycetes and their phenomic and genomic characterization uncovers novel biology.</title>
        <authorList>
            <person name="Wiegand S."/>
            <person name="Jogler M."/>
            <person name="Boedeker C."/>
            <person name="Pinto D."/>
            <person name="Vollmers J."/>
            <person name="Rivas-Marin E."/>
            <person name="Kohn T."/>
            <person name="Peeters S.H."/>
            <person name="Heuer A."/>
            <person name="Rast P."/>
            <person name="Oberbeckmann S."/>
            <person name="Bunk B."/>
            <person name="Jeske O."/>
            <person name="Meyerdierks A."/>
            <person name="Storesund J.E."/>
            <person name="Kallscheuer N."/>
            <person name="Luecker S."/>
            <person name="Lage O.M."/>
            <person name="Pohl T."/>
            <person name="Merkel B.J."/>
            <person name="Hornburger P."/>
            <person name="Mueller R.-W."/>
            <person name="Bruemmer F."/>
            <person name="Labrenz M."/>
            <person name="Spormann A.M."/>
            <person name="Op den Camp H."/>
            <person name="Overmann J."/>
            <person name="Amann R."/>
            <person name="Jetten M.S.M."/>
            <person name="Mascher T."/>
            <person name="Medema M.H."/>
            <person name="Devos D.P."/>
            <person name="Kaster A.-K."/>
            <person name="Ovreas L."/>
            <person name="Rohde M."/>
            <person name="Galperin M.Y."/>
            <person name="Jogler C."/>
        </authorList>
    </citation>
    <scope>NUCLEOTIDE SEQUENCE [LARGE SCALE GENOMIC DNA]</scope>
    <source>
        <strain evidence="1 2">Enr17</strain>
    </source>
</reference>
<name>A0A518IES6_9PLAN</name>
<keyword evidence="2" id="KW-1185">Reference proteome</keyword>
<gene>
    <name evidence="1" type="ORF">Enr17x_36230</name>
</gene>
<dbReference type="EMBL" id="CP037452">
    <property type="protein sequence ID" value="QDV51567.1"/>
    <property type="molecule type" value="Genomic_DNA"/>
</dbReference>
<evidence type="ECO:0000313" key="2">
    <source>
        <dbReference type="Proteomes" id="UP000318313"/>
    </source>
</evidence>
<protein>
    <recommendedName>
        <fullName evidence="3">Leucine Rich repeats (2 copies)</fullName>
    </recommendedName>
</protein>
<evidence type="ECO:0008006" key="3">
    <source>
        <dbReference type="Google" id="ProtNLM"/>
    </source>
</evidence>
<dbReference type="AlphaFoldDB" id="A0A518IES6"/>
<dbReference type="InterPro" id="IPR032675">
    <property type="entry name" value="LRR_dom_sf"/>
</dbReference>
<dbReference type="Proteomes" id="UP000318313">
    <property type="component" value="Chromosome"/>
</dbReference>
<accession>A0A518IES6</accession>
<sequence length="192" mass="21481">MIINNQRQLAGADPVFPIAKPFAAEGCVLSGTSIGKKKRSLGWHFFMGFQQDRIEKIEEYDARNVGVDSPALLPVSKNDASHQRDVNTLLPSLKGLVRIEHLNLARSNLTDKGLLEFAKNTNADIEILDTRWTRVTDSGLERFRERHPTTVFPLVGGKIDYPFLGVISENAEINDNVKVSQLMRQTASDKNH</sequence>
<dbReference type="Gene3D" id="3.80.10.10">
    <property type="entry name" value="Ribonuclease Inhibitor"/>
    <property type="match status" value="1"/>
</dbReference>
<dbReference type="KEGG" id="gfm:Enr17x_36230"/>
<organism evidence="1 2">
    <name type="scientific">Gimesia fumaroli</name>
    <dbReference type="NCBI Taxonomy" id="2527976"/>
    <lineage>
        <taxon>Bacteria</taxon>
        <taxon>Pseudomonadati</taxon>
        <taxon>Planctomycetota</taxon>
        <taxon>Planctomycetia</taxon>
        <taxon>Planctomycetales</taxon>
        <taxon>Planctomycetaceae</taxon>
        <taxon>Gimesia</taxon>
    </lineage>
</organism>